<name>A0A8K0P6E0_LADFU</name>
<keyword evidence="5" id="KW-0472">Membrane</keyword>
<dbReference type="Gene3D" id="3.80.10.10">
    <property type="entry name" value="Ribonuclease Inhibitor"/>
    <property type="match status" value="2"/>
</dbReference>
<feature type="transmembrane region" description="Helical" evidence="5">
    <location>
        <begin position="292"/>
        <end position="313"/>
    </location>
</feature>
<dbReference type="PANTHER" id="PTHR24369:SF210">
    <property type="entry name" value="CHAOPTIN-RELATED"/>
    <property type="match status" value="1"/>
</dbReference>
<protein>
    <recommendedName>
        <fullName evidence="6">LRRCT domain-containing protein</fullName>
    </recommendedName>
</protein>
<dbReference type="InterPro" id="IPR003591">
    <property type="entry name" value="Leu-rich_rpt_typical-subtyp"/>
</dbReference>
<keyword evidence="1" id="KW-0433">Leucine-rich repeat</keyword>
<dbReference type="OrthoDB" id="1055097at2759"/>
<keyword evidence="5" id="KW-1133">Transmembrane helix</keyword>
<evidence type="ECO:0000256" key="5">
    <source>
        <dbReference type="SAM" id="Phobius"/>
    </source>
</evidence>
<keyword evidence="3" id="KW-0677">Repeat</keyword>
<organism evidence="7 8">
    <name type="scientific">Ladona fulva</name>
    <name type="common">Scarce chaser dragonfly</name>
    <name type="synonym">Libellula fulva</name>
    <dbReference type="NCBI Taxonomy" id="123851"/>
    <lineage>
        <taxon>Eukaryota</taxon>
        <taxon>Metazoa</taxon>
        <taxon>Ecdysozoa</taxon>
        <taxon>Arthropoda</taxon>
        <taxon>Hexapoda</taxon>
        <taxon>Insecta</taxon>
        <taxon>Pterygota</taxon>
        <taxon>Palaeoptera</taxon>
        <taxon>Odonata</taxon>
        <taxon>Epiprocta</taxon>
        <taxon>Anisoptera</taxon>
        <taxon>Libelluloidea</taxon>
        <taxon>Libellulidae</taxon>
        <taxon>Ladona</taxon>
    </lineage>
</organism>
<evidence type="ECO:0000256" key="4">
    <source>
        <dbReference type="SAM" id="MobiDB-lite"/>
    </source>
</evidence>
<dbReference type="FunFam" id="3.80.10.10:FF:000611">
    <property type="entry name" value="Capricious, isoform E"/>
    <property type="match status" value="1"/>
</dbReference>
<evidence type="ECO:0000313" key="7">
    <source>
        <dbReference type="EMBL" id="KAG8232549.1"/>
    </source>
</evidence>
<dbReference type="AlphaFoldDB" id="A0A8K0P6E0"/>
<evidence type="ECO:0000259" key="6">
    <source>
        <dbReference type="SMART" id="SM00082"/>
    </source>
</evidence>
<evidence type="ECO:0000313" key="8">
    <source>
        <dbReference type="Proteomes" id="UP000792457"/>
    </source>
</evidence>
<accession>A0A8K0P6E0</accession>
<gene>
    <name evidence="7" type="ORF">J437_LFUL012899</name>
</gene>
<dbReference type="Pfam" id="PF13855">
    <property type="entry name" value="LRR_8"/>
    <property type="match status" value="2"/>
</dbReference>
<dbReference type="InterPro" id="IPR050541">
    <property type="entry name" value="LRR_TM_domain-containing"/>
</dbReference>
<sequence length="409" mass="43897">MDLGGNRISRLSASAFVGLPALRILQLDDNQLAAVPSAALAPLPALAELNLGLNALGPTLPDDSFSALSRLSALDLSGSGLTSISDGAFRGLGPAVRRLSIADNRLGTVPTRPLSALARLEDLSIGQNDFQELEAGAFQGLSNLRELDVSGSRELQSVSQDAFSENLNLESITLNANRRLVRVGEGAFAGLPRLKRLSLRGNALVEIPRSLAAWSALRTVDVSENPLSCGCGVRWLREVLETKAKHADADDGQQVGEALCDSPAQLRGRPLRSLSDKDIGCAVAWDPTQKQAVIGAICAVILAVIITLFVLLYRFRRRVQDALKDYRWNNRAISRKEHEYQKTFGDEDYVVRPQQHHNHILPPVSNHLHGLGSMPPGTHPIGGIAGPGFRPSGVVPPPPALKPIPVTEL</sequence>
<proteinExistence type="predicted"/>
<dbReference type="InterPro" id="IPR001611">
    <property type="entry name" value="Leu-rich_rpt"/>
</dbReference>
<feature type="region of interest" description="Disordered" evidence="4">
    <location>
        <begin position="388"/>
        <end position="409"/>
    </location>
</feature>
<evidence type="ECO:0000256" key="3">
    <source>
        <dbReference type="ARBA" id="ARBA00022737"/>
    </source>
</evidence>
<dbReference type="Proteomes" id="UP000792457">
    <property type="component" value="Unassembled WGS sequence"/>
</dbReference>
<dbReference type="EMBL" id="KZ308629">
    <property type="protein sequence ID" value="KAG8232549.1"/>
    <property type="molecule type" value="Genomic_DNA"/>
</dbReference>
<keyword evidence="2" id="KW-0732">Signal</keyword>
<reference evidence="7" key="2">
    <citation type="submission" date="2017-10" db="EMBL/GenBank/DDBJ databases">
        <title>Ladona fulva Genome sequencing and assembly.</title>
        <authorList>
            <person name="Murali S."/>
            <person name="Richards S."/>
            <person name="Bandaranaike D."/>
            <person name="Bellair M."/>
            <person name="Blankenburg K."/>
            <person name="Chao H."/>
            <person name="Dinh H."/>
            <person name="Doddapaneni H."/>
            <person name="Dugan-Rocha S."/>
            <person name="Elkadiri S."/>
            <person name="Gnanaolivu R."/>
            <person name="Hernandez B."/>
            <person name="Skinner E."/>
            <person name="Javaid M."/>
            <person name="Lee S."/>
            <person name="Li M."/>
            <person name="Ming W."/>
            <person name="Munidasa M."/>
            <person name="Muniz J."/>
            <person name="Nguyen L."/>
            <person name="Hughes D."/>
            <person name="Osuji N."/>
            <person name="Pu L.-L."/>
            <person name="Puazo M."/>
            <person name="Qu C."/>
            <person name="Quiroz J."/>
            <person name="Raj R."/>
            <person name="Weissenberger G."/>
            <person name="Xin Y."/>
            <person name="Zou X."/>
            <person name="Han Y."/>
            <person name="Worley K."/>
            <person name="Muzny D."/>
            <person name="Gibbs R."/>
        </authorList>
    </citation>
    <scope>NUCLEOTIDE SEQUENCE</scope>
    <source>
        <strain evidence="7">Sampled in the wild</strain>
    </source>
</reference>
<evidence type="ECO:0000256" key="2">
    <source>
        <dbReference type="ARBA" id="ARBA00022729"/>
    </source>
</evidence>
<dbReference type="Pfam" id="PF01463">
    <property type="entry name" value="LRRCT"/>
    <property type="match status" value="1"/>
</dbReference>
<dbReference type="SMART" id="SM00369">
    <property type="entry name" value="LRR_TYP"/>
    <property type="match status" value="6"/>
</dbReference>
<keyword evidence="8" id="KW-1185">Reference proteome</keyword>
<dbReference type="PANTHER" id="PTHR24369">
    <property type="entry name" value="ANTIGEN BSP, PUTATIVE-RELATED"/>
    <property type="match status" value="1"/>
</dbReference>
<keyword evidence="5" id="KW-0812">Transmembrane</keyword>
<reference evidence="7" key="1">
    <citation type="submission" date="2013-04" db="EMBL/GenBank/DDBJ databases">
        <authorList>
            <person name="Qu J."/>
            <person name="Murali S.C."/>
            <person name="Bandaranaike D."/>
            <person name="Bellair M."/>
            <person name="Blankenburg K."/>
            <person name="Chao H."/>
            <person name="Dinh H."/>
            <person name="Doddapaneni H."/>
            <person name="Downs B."/>
            <person name="Dugan-Rocha S."/>
            <person name="Elkadiri S."/>
            <person name="Gnanaolivu R.D."/>
            <person name="Hernandez B."/>
            <person name="Javaid M."/>
            <person name="Jayaseelan J.C."/>
            <person name="Lee S."/>
            <person name="Li M."/>
            <person name="Ming W."/>
            <person name="Munidasa M."/>
            <person name="Muniz J."/>
            <person name="Nguyen L."/>
            <person name="Ongeri F."/>
            <person name="Osuji N."/>
            <person name="Pu L.-L."/>
            <person name="Puazo M."/>
            <person name="Qu C."/>
            <person name="Quiroz J."/>
            <person name="Raj R."/>
            <person name="Weissenberger G."/>
            <person name="Xin Y."/>
            <person name="Zou X."/>
            <person name="Han Y."/>
            <person name="Richards S."/>
            <person name="Worley K."/>
            <person name="Muzny D."/>
            <person name="Gibbs R."/>
        </authorList>
    </citation>
    <scope>NUCLEOTIDE SEQUENCE</scope>
    <source>
        <strain evidence="7">Sampled in the wild</strain>
    </source>
</reference>
<dbReference type="GO" id="GO:0005886">
    <property type="term" value="C:plasma membrane"/>
    <property type="evidence" value="ECO:0007669"/>
    <property type="project" value="TreeGrafter"/>
</dbReference>
<dbReference type="SMART" id="SM00082">
    <property type="entry name" value="LRRCT"/>
    <property type="match status" value="1"/>
</dbReference>
<dbReference type="InterPro" id="IPR032675">
    <property type="entry name" value="LRR_dom_sf"/>
</dbReference>
<dbReference type="SUPFAM" id="SSF52058">
    <property type="entry name" value="L domain-like"/>
    <property type="match status" value="1"/>
</dbReference>
<comment type="caution">
    <text evidence="7">The sequence shown here is derived from an EMBL/GenBank/DDBJ whole genome shotgun (WGS) entry which is preliminary data.</text>
</comment>
<feature type="domain" description="LRRCT" evidence="6">
    <location>
        <begin position="225"/>
        <end position="282"/>
    </location>
</feature>
<dbReference type="InterPro" id="IPR000483">
    <property type="entry name" value="Cys-rich_flank_reg_C"/>
</dbReference>
<evidence type="ECO:0000256" key="1">
    <source>
        <dbReference type="ARBA" id="ARBA00022614"/>
    </source>
</evidence>